<name>A0ACC3YUS7_COLTU</name>
<proteinExistence type="predicted"/>
<evidence type="ECO:0000313" key="2">
    <source>
        <dbReference type="Proteomes" id="UP000805649"/>
    </source>
</evidence>
<sequence>MPTIINGYLNGDRRRYAPSELISRVFYLARHPFLLTIREITLGIYLAYIAYITYYTCRSIAFLLFQEDGRHMWCPSAPPPEWGPPPPGWKMTWRICFRSLRWMVLRRLWAWMYEVFAWGFVGVVAAFILEVLLER</sequence>
<dbReference type="EMBL" id="VUJX02000006">
    <property type="protein sequence ID" value="KAL0935622.1"/>
    <property type="molecule type" value="Genomic_DNA"/>
</dbReference>
<protein>
    <submittedName>
        <fullName evidence="1">Uncharacterized protein</fullName>
    </submittedName>
</protein>
<keyword evidence="2" id="KW-1185">Reference proteome</keyword>
<evidence type="ECO:0000313" key="1">
    <source>
        <dbReference type="EMBL" id="KAL0935622.1"/>
    </source>
</evidence>
<comment type="caution">
    <text evidence="1">The sequence shown here is derived from an EMBL/GenBank/DDBJ whole genome shotgun (WGS) entry which is preliminary data.</text>
</comment>
<reference evidence="1 2" key="1">
    <citation type="journal article" date="2020" name="Phytopathology">
        <title>Genome Sequence Resources of Colletotrichum truncatum, C. plurivorum, C. musicola, and C. sojae: Four Species Pathogenic to Soybean (Glycine max).</title>
        <authorList>
            <person name="Rogerio F."/>
            <person name="Boufleur T.R."/>
            <person name="Ciampi-Guillardi M."/>
            <person name="Sukno S.A."/>
            <person name="Thon M.R."/>
            <person name="Massola Junior N.S."/>
            <person name="Baroncelli R."/>
        </authorList>
    </citation>
    <scope>NUCLEOTIDE SEQUENCE [LARGE SCALE GENOMIC DNA]</scope>
    <source>
        <strain evidence="1 2">CMES1059</strain>
    </source>
</reference>
<gene>
    <name evidence="1" type="ORF">CTRU02_210213</name>
</gene>
<organism evidence="1 2">
    <name type="scientific">Colletotrichum truncatum</name>
    <name type="common">Anthracnose fungus</name>
    <name type="synonym">Colletotrichum capsici</name>
    <dbReference type="NCBI Taxonomy" id="5467"/>
    <lineage>
        <taxon>Eukaryota</taxon>
        <taxon>Fungi</taxon>
        <taxon>Dikarya</taxon>
        <taxon>Ascomycota</taxon>
        <taxon>Pezizomycotina</taxon>
        <taxon>Sordariomycetes</taxon>
        <taxon>Hypocreomycetidae</taxon>
        <taxon>Glomerellales</taxon>
        <taxon>Glomerellaceae</taxon>
        <taxon>Colletotrichum</taxon>
        <taxon>Colletotrichum truncatum species complex</taxon>
    </lineage>
</organism>
<dbReference type="Proteomes" id="UP000805649">
    <property type="component" value="Unassembled WGS sequence"/>
</dbReference>
<accession>A0ACC3YUS7</accession>